<dbReference type="InterPro" id="IPR040156">
    <property type="entry name" value="ETF-QO"/>
</dbReference>
<evidence type="ECO:0000313" key="19">
    <source>
        <dbReference type="Proteomes" id="UP000016566"/>
    </source>
</evidence>
<dbReference type="GO" id="GO:0051539">
    <property type="term" value="F:4 iron, 4 sulfur cluster binding"/>
    <property type="evidence" value="ECO:0007669"/>
    <property type="project" value="UniProtKB-UniRule"/>
</dbReference>
<keyword evidence="6 14" id="KW-0479">Metal-binding</keyword>
<feature type="region of interest" description="Disordered" evidence="15">
    <location>
        <begin position="1"/>
        <end position="20"/>
    </location>
</feature>
<evidence type="ECO:0000256" key="12">
    <source>
        <dbReference type="ARBA" id="ARBA00023075"/>
    </source>
</evidence>
<name>U3AD18_9RHOB</name>
<comment type="function">
    <text evidence="2 14">Accepts electrons from ETF and reduces ubiquinone.</text>
</comment>
<dbReference type="Pfam" id="PF05187">
    <property type="entry name" value="Fer4_ETF_QO"/>
    <property type="match status" value="1"/>
</dbReference>
<keyword evidence="12 14" id="KW-0830">Ubiquinone</keyword>
<dbReference type="Proteomes" id="UP000016566">
    <property type="component" value="Unassembled WGS sequence"/>
</dbReference>
<keyword evidence="5 14" id="KW-0285">Flavoprotein</keyword>
<dbReference type="SUPFAM" id="SSF51905">
    <property type="entry name" value="FAD/NAD(P)-binding domain"/>
    <property type="match status" value="1"/>
</dbReference>
<evidence type="ECO:0000256" key="8">
    <source>
        <dbReference type="ARBA" id="ARBA00022982"/>
    </source>
</evidence>
<accession>U3AD18</accession>
<evidence type="ECO:0000256" key="10">
    <source>
        <dbReference type="ARBA" id="ARBA00023004"/>
    </source>
</evidence>
<dbReference type="FunFam" id="3.30.70.20:FF:000012">
    <property type="entry name" value="Electron transfer flavoprotein-ubiquinone oxidoreductase, mitochondrial"/>
    <property type="match status" value="1"/>
</dbReference>
<dbReference type="Gene3D" id="3.50.50.60">
    <property type="entry name" value="FAD/NAD(P)-binding domain"/>
    <property type="match status" value="1"/>
</dbReference>
<keyword evidence="9 14" id="KW-0560">Oxidoreductase</keyword>
<keyword evidence="19" id="KW-1185">Reference proteome</keyword>
<dbReference type="EC" id="1.5.5.1" evidence="14"/>
<dbReference type="Pfam" id="PF21162">
    <property type="entry name" value="ETFQO_UQ-bd"/>
    <property type="match status" value="1"/>
</dbReference>
<dbReference type="Gene3D" id="3.30.9.90">
    <property type="match status" value="1"/>
</dbReference>
<evidence type="ECO:0000256" key="13">
    <source>
        <dbReference type="ARBA" id="ARBA00052682"/>
    </source>
</evidence>
<gene>
    <name evidence="18" type="ORF">MBELCI_1616</name>
</gene>
<feature type="domain" description="ETF-QO/FixX C-terminal" evidence="16">
    <location>
        <begin position="516"/>
        <end position="616"/>
    </location>
</feature>
<dbReference type="PANTHER" id="PTHR10617:SF107">
    <property type="entry name" value="ELECTRON TRANSFER FLAVOPROTEIN-UBIQUINONE OXIDOREDUCTASE, MITOCHONDRIAL"/>
    <property type="match status" value="1"/>
</dbReference>
<dbReference type="eggNOG" id="COG0644">
    <property type="taxonomic scope" value="Bacteria"/>
</dbReference>
<comment type="catalytic activity">
    <reaction evidence="13 14">
        <text>a ubiquinone + reduced [electron-transfer flavoprotein] = a ubiquinol + oxidized [electron-transfer flavoprotein] + H(+)</text>
        <dbReference type="Rhea" id="RHEA:24052"/>
        <dbReference type="Rhea" id="RHEA-COMP:9565"/>
        <dbReference type="Rhea" id="RHEA-COMP:9566"/>
        <dbReference type="Rhea" id="RHEA-COMP:10685"/>
        <dbReference type="Rhea" id="RHEA-COMP:10686"/>
        <dbReference type="ChEBI" id="CHEBI:15378"/>
        <dbReference type="ChEBI" id="CHEBI:16389"/>
        <dbReference type="ChEBI" id="CHEBI:17976"/>
        <dbReference type="ChEBI" id="CHEBI:57692"/>
        <dbReference type="ChEBI" id="CHEBI:58307"/>
        <dbReference type="EC" id="1.5.5.1"/>
    </reaction>
</comment>
<dbReference type="GO" id="GO:0004174">
    <property type="term" value="F:electron-transferring-flavoprotein dehydrogenase activity"/>
    <property type="evidence" value="ECO:0007669"/>
    <property type="project" value="UniProtKB-UniRule"/>
</dbReference>
<evidence type="ECO:0000256" key="2">
    <source>
        <dbReference type="ARBA" id="ARBA00002819"/>
    </source>
</evidence>
<dbReference type="PANTHER" id="PTHR10617">
    <property type="entry name" value="ELECTRON TRANSFER FLAVOPROTEIN-UBIQUINONE OXIDOREDUCTASE"/>
    <property type="match status" value="1"/>
</dbReference>
<feature type="domain" description="ETF-QO/FixC ubiquinone-binding" evidence="17">
    <location>
        <begin position="281"/>
        <end position="374"/>
    </location>
</feature>
<evidence type="ECO:0000256" key="5">
    <source>
        <dbReference type="ARBA" id="ARBA00022630"/>
    </source>
</evidence>
<dbReference type="Pfam" id="PF13450">
    <property type="entry name" value="NAD_binding_8"/>
    <property type="match status" value="1"/>
</dbReference>
<organism evidence="18 19">
    <name type="scientific">Limimaricola cinnabarinus LL-001</name>
    <dbReference type="NCBI Taxonomy" id="1337093"/>
    <lineage>
        <taxon>Bacteria</taxon>
        <taxon>Pseudomonadati</taxon>
        <taxon>Pseudomonadota</taxon>
        <taxon>Alphaproteobacteria</taxon>
        <taxon>Rhodobacterales</taxon>
        <taxon>Paracoccaceae</taxon>
        <taxon>Limimaricola</taxon>
    </lineage>
</organism>
<evidence type="ECO:0000256" key="9">
    <source>
        <dbReference type="ARBA" id="ARBA00023002"/>
    </source>
</evidence>
<keyword evidence="3 14" id="KW-0813">Transport</keyword>
<dbReference type="Gene3D" id="3.30.70.20">
    <property type="match status" value="1"/>
</dbReference>
<evidence type="ECO:0000256" key="11">
    <source>
        <dbReference type="ARBA" id="ARBA00023014"/>
    </source>
</evidence>
<evidence type="ECO:0000256" key="3">
    <source>
        <dbReference type="ARBA" id="ARBA00022448"/>
    </source>
</evidence>
<dbReference type="SUPFAM" id="SSF54862">
    <property type="entry name" value="4Fe-4S ferredoxins"/>
    <property type="match status" value="1"/>
</dbReference>
<comment type="cofactor">
    <cofactor evidence="1 14">
        <name>FAD</name>
        <dbReference type="ChEBI" id="CHEBI:57692"/>
    </cofactor>
</comment>
<evidence type="ECO:0000256" key="15">
    <source>
        <dbReference type="SAM" id="MobiDB-lite"/>
    </source>
</evidence>
<proteinExistence type="predicted"/>
<dbReference type="InterPro" id="IPR036188">
    <property type="entry name" value="FAD/NAD-bd_sf"/>
</dbReference>
<keyword evidence="7 14" id="KW-0274">FAD</keyword>
<dbReference type="AlphaFoldDB" id="U3AD18"/>
<keyword evidence="11 14" id="KW-0411">Iron-sulfur</keyword>
<keyword evidence="8 14" id="KW-0249">Electron transport</keyword>
<evidence type="ECO:0000256" key="14">
    <source>
        <dbReference type="RuleBase" id="RU366068"/>
    </source>
</evidence>
<dbReference type="eggNOG" id="COG2440">
    <property type="taxonomic scope" value="Bacteria"/>
</dbReference>
<evidence type="ECO:0000313" key="18">
    <source>
        <dbReference type="EMBL" id="GAD55564.1"/>
    </source>
</evidence>
<reference evidence="18" key="1">
    <citation type="journal article" date="2013" name="Genome Announc.">
        <title>Draft Genome Sequence of Loktanella cinnabarina LL-001T, Isolated from Deep-Sea Floor Sediment.</title>
        <authorList>
            <person name="Nishi S."/>
            <person name="Tsubouchi T."/>
            <person name="Takaki Y."/>
            <person name="Koyanagi R."/>
            <person name="Satoh N."/>
            <person name="Maruyama T."/>
            <person name="Hatada Y."/>
        </authorList>
    </citation>
    <scope>NUCLEOTIDE SEQUENCE [LARGE SCALE GENOMIC DNA]</scope>
    <source>
        <strain evidence="18">LL-001</strain>
    </source>
</reference>
<keyword evidence="10 14" id="KW-0408">Iron</keyword>
<evidence type="ECO:0000259" key="17">
    <source>
        <dbReference type="Pfam" id="PF21162"/>
    </source>
</evidence>
<dbReference type="EMBL" id="BATB01000016">
    <property type="protein sequence ID" value="GAD55564.1"/>
    <property type="molecule type" value="Genomic_DNA"/>
</dbReference>
<comment type="caution">
    <text evidence="18">The sequence shown here is derived from an EMBL/GenBank/DDBJ whole genome shotgun (WGS) entry which is preliminary data.</text>
</comment>
<evidence type="ECO:0000256" key="7">
    <source>
        <dbReference type="ARBA" id="ARBA00022827"/>
    </source>
</evidence>
<evidence type="ECO:0000259" key="16">
    <source>
        <dbReference type="Pfam" id="PF05187"/>
    </source>
</evidence>
<dbReference type="STRING" id="1337093.MBELCI_1616"/>
<evidence type="ECO:0000256" key="6">
    <source>
        <dbReference type="ARBA" id="ARBA00022723"/>
    </source>
</evidence>
<protein>
    <recommendedName>
        <fullName evidence="14">Electron transfer flavoprotein-ubiquinone oxidoreductase</fullName>
        <shortName evidence="14">ETF-QO</shortName>
        <ecNumber evidence="14">1.5.5.1</ecNumber>
    </recommendedName>
</protein>
<keyword evidence="4" id="KW-0004">4Fe-4S</keyword>
<comment type="cofactor">
    <cofactor evidence="14">
        <name>[4Fe-4S] cluster</name>
        <dbReference type="ChEBI" id="CHEBI:49883"/>
    </cofactor>
    <text evidence="14">Binds 1 [4Fe-4S] cluster.</text>
</comment>
<sequence>MGRPEVKPAPERPRRREAMRDRVGARAIVVRAASGSVARGRNCACAAHAIAIGPEQESQQGSDMTDTASQIQDKPEREAMEYDVVIVGAGPAGLSAAIRLKQLDPEISVVVLEKGSEVGAHILSGAVLDPCGLDRLLPDWREMGAPITVPVREDRFYMLGEGGSVRIPNIAMPPLMNNHGNYIVSLGNVCRWMAEKAEELGVEVFPGMSCSEIVWGEDGCVAGVVAGEFGRNPDGTPGPGYEPGMELLGKYVFLGEGVRGSLSKQVIERFALSEGREPQKYGLGMKEIWEIDPAKHSEGRVVHTMGWPLEKNAGGGSFIYHLDNNQVYVGFVVHLGYANPYLRPYQEFQRFKHHPMVAELLKGGKRVAYGARAITEGGWQSLPKTAFPGGALLGCAAGMVNVPRIKGNHNAMLSGIHAAEAAHEAMSAGRTGDVLESYDAAVREGAIGRDLKKVRNVKPIWSRWGLTASMALGGFDMWTNTLGFSLLGTLGHGKSDAEATEPAKDHAEIVYPKPDGVLSFDRLTSVSFSGTNHEESQPCHLKLKDPSIPIDRNLPVYAEPAQRYCPAGVYEVVEKDDGPEFVINFQNCVHCKTCDIKDPSQNIVWTVPQGGDGPNYPNM</sequence>
<dbReference type="InterPro" id="IPR007859">
    <property type="entry name" value="ETF-QO/FixX_C"/>
</dbReference>
<dbReference type="GO" id="GO:0046872">
    <property type="term" value="F:metal ion binding"/>
    <property type="evidence" value="ECO:0007669"/>
    <property type="project" value="UniProtKB-KW"/>
</dbReference>
<dbReference type="SUPFAM" id="SSF54373">
    <property type="entry name" value="FAD-linked reductases, C-terminal domain"/>
    <property type="match status" value="1"/>
</dbReference>
<dbReference type="InterPro" id="IPR049398">
    <property type="entry name" value="ETF-QO/FixC_UQ-bd"/>
</dbReference>
<evidence type="ECO:0000256" key="1">
    <source>
        <dbReference type="ARBA" id="ARBA00001974"/>
    </source>
</evidence>
<evidence type="ECO:0000256" key="4">
    <source>
        <dbReference type="ARBA" id="ARBA00022485"/>
    </source>
</evidence>